<dbReference type="Proteomes" id="UP000325313">
    <property type="component" value="Unassembled WGS sequence"/>
</dbReference>
<proteinExistence type="predicted"/>
<keyword evidence="3" id="KW-0808">Transferase</keyword>
<protein>
    <submittedName>
        <fullName evidence="3">Cyclin-dependent kinase catalytic subunit</fullName>
    </submittedName>
</protein>
<dbReference type="InterPro" id="IPR001650">
    <property type="entry name" value="Helicase_C-like"/>
</dbReference>
<feature type="domain" description="Helicase C-terminal" evidence="2">
    <location>
        <begin position="24"/>
        <end position="118"/>
    </location>
</feature>
<dbReference type="Pfam" id="PF00271">
    <property type="entry name" value="Helicase_C"/>
    <property type="match status" value="1"/>
</dbReference>
<evidence type="ECO:0000313" key="3">
    <source>
        <dbReference type="EMBL" id="KAA1102798.1"/>
    </source>
</evidence>
<comment type="catalytic activity">
    <reaction evidence="1">
        <text>ATP + H2O = ADP + phosphate + H(+)</text>
        <dbReference type="Rhea" id="RHEA:13065"/>
        <dbReference type="ChEBI" id="CHEBI:15377"/>
        <dbReference type="ChEBI" id="CHEBI:15378"/>
        <dbReference type="ChEBI" id="CHEBI:30616"/>
        <dbReference type="ChEBI" id="CHEBI:43474"/>
        <dbReference type="ChEBI" id="CHEBI:456216"/>
        <dbReference type="EC" id="3.6.4.13"/>
    </reaction>
</comment>
<dbReference type="GO" id="GO:0003724">
    <property type="term" value="F:RNA helicase activity"/>
    <property type="evidence" value="ECO:0007669"/>
    <property type="project" value="UniProtKB-EC"/>
</dbReference>
<accession>A0A5B0PQG3</accession>
<gene>
    <name evidence="3" type="primary">CDC28_5</name>
    <name evidence="3" type="ORF">PGTUg99_036092</name>
</gene>
<dbReference type="GO" id="GO:0003723">
    <property type="term" value="F:RNA binding"/>
    <property type="evidence" value="ECO:0007669"/>
    <property type="project" value="TreeGrafter"/>
</dbReference>
<organism evidence="3 4">
    <name type="scientific">Puccinia graminis f. sp. tritici</name>
    <dbReference type="NCBI Taxonomy" id="56615"/>
    <lineage>
        <taxon>Eukaryota</taxon>
        <taxon>Fungi</taxon>
        <taxon>Dikarya</taxon>
        <taxon>Basidiomycota</taxon>
        <taxon>Pucciniomycotina</taxon>
        <taxon>Pucciniomycetes</taxon>
        <taxon>Pucciniales</taxon>
        <taxon>Pucciniaceae</taxon>
        <taxon>Puccinia</taxon>
    </lineage>
</organism>
<dbReference type="PANTHER" id="PTHR18934:SF83">
    <property type="entry name" value="PRE-MRNA-SPLICING FACTOR ATP-DEPENDENT RNA HELICASE DHX16"/>
    <property type="match status" value="1"/>
</dbReference>
<comment type="caution">
    <text evidence="3">The sequence shown here is derived from an EMBL/GenBank/DDBJ whole genome shotgun (WGS) entry which is preliminary data.</text>
</comment>
<dbReference type="Gene3D" id="3.40.50.300">
    <property type="entry name" value="P-loop containing nucleotide triphosphate hydrolases"/>
    <property type="match status" value="1"/>
</dbReference>
<reference evidence="3 4" key="1">
    <citation type="submission" date="2019-05" db="EMBL/GenBank/DDBJ databases">
        <title>Emergence of the Ug99 lineage of the wheat stem rust pathogen through somatic hybridization.</title>
        <authorList>
            <person name="Li F."/>
            <person name="Upadhyaya N.M."/>
            <person name="Sperschneider J."/>
            <person name="Matny O."/>
            <person name="Nguyen-Phuc H."/>
            <person name="Mago R."/>
            <person name="Raley C."/>
            <person name="Miller M.E."/>
            <person name="Silverstein K.A.T."/>
            <person name="Henningsen E."/>
            <person name="Hirsch C.D."/>
            <person name="Visser B."/>
            <person name="Pretorius Z.A."/>
            <person name="Steffenson B.J."/>
            <person name="Schwessinger B."/>
            <person name="Dodds P.N."/>
            <person name="Figueroa M."/>
        </authorList>
    </citation>
    <scope>NUCLEOTIDE SEQUENCE [LARGE SCALE GENOMIC DNA]</scope>
    <source>
        <strain evidence="3 4">Ug99</strain>
    </source>
</reference>
<evidence type="ECO:0000313" key="4">
    <source>
        <dbReference type="Proteomes" id="UP000325313"/>
    </source>
</evidence>
<keyword evidence="3" id="KW-0418">Kinase</keyword>
<dbReference type="GO" id="GO:0071013">
    <property type="term" value="C:catalytic step 2 spliceosome"/>
    <property type="evidence" value="ECO:0007669"/>
    <property type="project" value="TreeGrafter"/>
</dbReference>
<evidence type="ECO:0000259" key="2">
    <source>
        <dbReference type="Pfam" id="PF00271"/>
    </source>
</evidence>
<dbReference type="SUPFAM" id="SSF52540">
    <property type="entry name" value="P-loop containing nucleoside triphosphate hydrolases"/>
    <property type="match status" value="1"/>
</dbReference>
<sequence>MYPVDILYTPNPEENYLHAAVAMIFQIHTTQPKADILVFFIGQDEIKASQENLEEKARALGNKIGEVMICPIYANLPTKMHAKIFESTPDGAQKVVLATNIAKTLITIDGVVYVFDPGFVKQNSYNPCTGMESLVFFLTLSSPSLSVGNGTRQGAQ</sequence>
<dbReference type="EMBL" id="VDEP01000337">
    <property type="protein sequence ID" value="KAA1102798.1"/>
    <property type="molecule type" value="Genomic_DNA"/>
</dbReference>
<dbReference type="PANTHER" id="PTHR18934">
    <property type="entry name" value="ATP-DEPENDENT RNA HELICASE"/>
    <property type="match status" value="1"/>
</dbReference>
<dbReference type="AlphaFoldDB" id="A0A5B0PQG3"/>
<dbReference type="GO" id="GO:0016301">
    <property type="term" value="F:kinase activity"/>
    <property type="evidence" value="ECO:0007669"/>
    <property type="project" value="UniProtKB-KW"/>
</dbReference>
<dbReference type="InterPro" id="IPR027417">
    <property type="entry name" value="P-loop_NTPase"/>
</dbReference>
<name>A0A5B0PQG3_PUCGR</name>
<evidence type="ECO:0000256" key="1">
    <source>
        <dbReference type="ARBA" id="ARBA00047984"/>
    </source>
</evidence>
<dbReference type="CDD" id="cd18791">
    <property type="entry name" value="SF2_C_RHA"/>
    <property type="match status" value="1"/>
</dbReference>